<dbReference type="AlphaFoldDB" id="A0A645AYA5"/>
<sequence>MSLYEFLALNEHPAGTATRVVDPRTCFRSKHLDKQSDDRIRCVELSALFALGGCELSEEIFVDTSEDVLRFIGAVGKTDRTYKVDNLPKFHLIQ</sequence>
<reference evidence="1" key="1">
    <citation type="submission" date="2019-08" db="EMBL/GenBank/DDBJ databases">
        <authorList>
            <person name="Kucharzyk K."/>
            <person name="Murdoch R.W."/>
            <person name="Higgins S."/>
            <person name="Loffler F."/>
        </authorList>
    </citation>
    <scope>NUCLEOTIDE SEQUENCE</scope>
</reference>
<organism evidence="1">
    <name type="scientific">bioreactor metagenome</name>
    <dbReference type="NCBI Taxonomy" id="1076179"/>
    <lineage>
        <taxon>unclassified sequences</taxon>
        <taxon>metagenomes</taxon>
        <taxon>ecological metagenomes</taxon>
    </lineage>
</organism>
<comment type="caution">
    <text evidence="1">The sequence shown here is derived from an EMBL/GenBank/DDBJ whole genome shotgun (WGS) entry which is preliminary data.</text>
</comment>
<evidence type="ECO:0000313" key="1">
    <source>
        <dbReference type="EMBL" id="MPM57738.1"/>
    </source>
</evidence>
<accession>A0A645AYA5</accession>
<proteinExistence type="predicted"/>
<gene>
    <name evidence="1" type="ORF">SDC9_104561</name>
</gene>
<dbReference type="EMBL" id="VSSQ01016421">
    <property type="protein sequence ID" value="MPM57738.1"/>
    <property type="molecule type" value="Genomic_DNA"/>
</dbReference>
<name>A0A645AYA5_9ZZZZ</name>
<protein>
    <submittedName>
        <fullName evidence="1">Uncharacterized protein</fullName>
    </submittedName>
</protein>